<feature type="chain" id="PRO_5044009932" description="GDSL esterase/lipase EXL3" evidence="2">
    <location>
        <begin position="25"/>
        <end position="369"/>
    </location>
</feature>
<evidence type="ECO:0000256" key="2">
    <source>
        <dbReference type="SAM" id="SignalP"/>
    </source>
</evidence>
<comment type="caution">
    <text evidence="3">The sequence shown here is derived from an EMBL/GenBank/DDBJ whole genome shotgun (WGS) entry which is preliminary data.</text>
</comment>
<evidence type="ECO:0000313" key="4">
    <source>
        <dbReference type="Proteomes" id="UP001154282"/>
    </source>
</evidence>
<accession>A0AAV0LR25</accession>
<proteinExistence type="inferred from homology"/>
<dbReference type="InterPro" id="IPR036514">
    <property type="entry name" value="SGNH_hydro_sf"/>
</dbReference>
<gene>
    <name evidence="3" type="ORF">LITE_LOCUS24744</name>
</gene>
<dbReference type="AlphaFoldDB" id="A0AAV0LR25"/>
<dbReference type="GO" id="GO:0016298">
    <property type="term" value="F:lipase activity"/>
    <property type="evidence" value="ECO:0007669"/>
    <property type="project" value="InterPro"/>
</dbReference>
<dbReference type="InterPro" id="IPR008265">
    <property type="entry name" value="Lipase_GDSL_AS"/>
</dbReference>
<evidence type="ECO:0000256" key="1">
    <source>
        <dbReference type="ARBA" id="ARBA00008668"/>
    </source>
</evidence>
<organism evidence="3 4">
    <name type="scientific">Linum tenue</name>
    <dbReference type="NCBI Taxonomy" id="586396"/>
    <lineage>
        <taxon>Eukaryota</taxon>
        <taxon>Viridiplantae</taxon>
        <taxon>Streptophyta</taxon>
        <taxon>Embryophyta</taxon>
        <taxon>Tracheophyta</taxon>
        <taxon>Spermatophyta</taxon>
        <taxon>Magnoliopsida</taxon>
        <taxon>eudicotyledons</taxon>
        <taxon>Gunneridae</taxon>
        <taxon>Pentapetalae</taxon>
        <taxon>rosids</taxon>
        <taxon>fabids</taxon>
        <taxon>Malpighiales</taxon>
        <taxon>Linaceae</taxon>
        <taxon>Linum</taxon>
    </lineage>
</organism>
<dbReference type="InterPro" id="IPR050592">
    <property type="entry name" value="GDSL_lipolytic_enzyme"/>
</dbReference>
<dbReference type="Pfam" id="PF00657">
    <property type="entry name" value="Lipase_GDSL"/>
    <property type="match status" value="1"/>
</dbReference>
<dbReference type="InterPro" id="IPR001087">
    <property type="entry name" value="GDSL"/>
</dbReference>
<dbReference type="GO" id="GO:0006629">
    <property type="term" value="P:lipid metabolic process"/>
    <property type="evidence" value="ECO:0007669"/>
    <property type="project" value="InterPro"/>
</dbReference>
<dbReference type="FunFam" id="3.40.50.1110:FF:000003">
    <property type="entry name" value="GDSL esterase/lipase APG"/>
    <property type="match status" value="1"/>
</dbReference>
<dbReference type="GO" id="GO:0005576">
    <property type="term" value="C:extracellular region"/>
    <property type="evidence" value="ECO:0007669"/>
    <property type="project" value="TreeGrafter"/>
</dbReference>
<keyword evidence="4" id="KW-1185">Reference proteome</keyword>
<dbReference type="SUPFAM" id="SSF52266">
    <property type="entry name" value="SGNH hydrolase"/>
    <property type="match status" value="1"/>
</dbReference>
<dbReference type="EMBL" id="CAMGYJ010000006">
    <property type="protein sequence ID" value="CAI0435553.1"/>
    <property type="molecule type" value="Genomic_DNA"/>
</dbReference>
<reference evidence="3" key="1">
    <citation type="submission" date="2022-08" db="EMBL/GenBank/DDBJ databases">
        <authorList>
            <person name="Gutierrez-Valencia J."/>
        </authorList>
    </citation>
    <scope>NUCLEOTIDE SEQUENCE</scope>
</reference>
<dbReference type="PROSITE" id="PS01098">
    <property type="entry name" value="LIPASE_GDSL_SER"/>
    <property type="match status" value="1"/>
</dbReference>
<dbReference type="PANTHER" id="PTHR45642:SF95">
    <property type="entry name" value="GDSL-LIKE LIPASE_ACYLHYDROLASE FAMILY PROTEIN, EXPRESSED"/>
    <property type="match status" value="1"/>
</dbReference>
<keyword evidence="2" id="KW-0732">Signal</keyword>
<feature type="signal peptide" evidence="2">
    <location>
        <begin position="1"/>
        <end position="24"/>
    </location>
</feature>
<evidence type="ECO:0000313" key="3">
    <source>
        <dbReference type="EMBL" id="CAI0435553.1"/>
    </source>
</evidence>
<dbReference type="Gene3D" id="3.40.50.1110">
    <property type="entry name" value="SGNH hydrolase"/>
    <property type="match status" value="1"/>
</dbReference>
<name>A0AAV0LR25_9ROSI</name>
<dbReference type="InterPro" id="IPR035669">
    <property type="entry name" value="SGNH_plant_lipase-like"/>
</dbReference>
<sequence length="369" mass="40421">MKGNKNMASMGSSGFLIIPWLLLAESAALFSAGVSSGKSTPAVFVFGDSILDTGNNNYLPTLSKCNFPPYGRNFPGGKPTGRFTDGKVISDLIVNYIVIAVENLGIKDLLSPYLDPNLGPEDLITGVAFASGGCGFDPETIRSMMALSIPTQLILFQEYKDKLKANVGEQRSDDIINRSLYLLSSGNNDIGSTYFLTNRHLEYDMTSYAAFLATQASESLVELYKLGARKIGVFSTLVPGCVPQGRTVGGGGRERECAEDFNELARLYNGKLISEIEYLNDHLPGLKIVFVDLYGPLLGIIQDPQRYGFDVIKESCCCTDTETAILCNQSCPLTCSDTSEYIFWDGVHPTEKTYGILVFEIWEYINQLL</sequence>
<dbReference type="PANTHER" id="PTHR45642">
    <property type="entry name" value="GDSL ESTERASE/LIPASE EXL3"/>
    <property type="match status" value="1"/>
</dbReference>
<protein>
    <recommendedName>
        <fullName evidence="5">GDSL esterase/lipase EXL3</fullName>
    </recommendedName>
</protein>
<dbReference type="Proteomes" id="UP001154282">
    <property type="component" value="Unassembled WGS sequence"/>
</dbReference>
<evidence type="ECO:0008006" key="5">
    <source>
        <dbReference type="Google" id="ProtNLM"/>
    </source>
</evidence>
<comment type="similarity">
    <text evidence="1">Belongs to the 'GDSL' lipolytic enzyme family.</text>
</comment>
<dbReference type="CDD" id="cd01837">
    <property type="entry name" value="SGNH_plant_lipase_like"/>
    <property type="match status" value="1"/>
</dbReference>